<dbReference type="Proteomes" id="UP000029995">
    <property type="component" value="Unassembled WGS sequence"/>
</dbReference>
<dbReference type="AlphaFoldDB" id="A0A0A0DDD8"/>
<proteinExistence type="predicted"/>
<evidence type="ECO:0000313" key="1">
    <source>
        <dbReference type="EMBL" id="KGM36055.1"/>
    </source>
</evidence>
<dbReference type="EMBL" id="JANX01000002">
    <property type="protein sequence ID" value="KGM36055.1"/>
    <property type="molecule type" value="Genomic_DNA"/>
</dbReference>
<name>A0A0A0DDD8_9PROT</name>
<dbReference type="OrthoDB" id="4366615at2"/>
<accession>A0A0A0DDD8</accession>
<sequence length="300" mass="32650">MLAAGTEWASFSSATAGRPTSAIFSRSRIADDLDPRRITVRESRDSPDNPNSTAIIVGLDVTGSMGVIADNLARTGLGTLVGEILDRKPVPDPHIAFMGIGDAWCDRYPLQVTQFEADIRIAATLKDLYLEKGGGGNSYKSYNLPWYFAARHTSIDCFERRGRKGYLFTVGDEEAPPVLLASHIREVIGDEAARDISTPDLLAMASRTYNVFHCVIEQGSYASACLDKVLDSWHAVLGQRVLRVGDYDRLPEVIVSAIEVTEGRDHRDVARSWPGSTTRVVGRAIANLPAASPGTGIVRF</sequence>
<organism evidence="1 2">
    <name type="scientific">Inquilinus limosus MP06</name>
    <dbReference type="NCBI Taxonomy" id="1398085"/>
    <lineage>
        <taxon>Bacteria</taxon>
        <taxon>Pseudomonadati</taxon>
        <taxon>Pseudomonadota</taxon>
        <taxon>Alphaproteobacteria</taxon>
        <taxon>Rhodospirillales</taxon>
        <taxon>Rhodospirillaceae</taxon>
        <taxon>Inquilinus</taxon>
    </lineage>
</organism>
<gene>
    <name evidence="1" type="ORF">P409_00875</name>
</gene>
<comment type="caution">
    <text evidence="1">The sequence shown here is derived from an EMBL/GenBank/DDBJ whole genome shotgun (WGS) entry which is preliminary data.</text>
</comment>
<reference evidence="1 2" key="1">
    <citation type="submission" date="2014-01" db="EMBL/GenBank/DDBJ databases">
        <title>Genome sequence determination for a cystic fibrosis isolate, Inquilinus limosus.</title>
        <authorList>
            <person name="Pino M."/>
            <person name="Di Conza J."/>
            <person name="Gutkind G."/>
        </authorList>
    </citation>
    <scope>NUCLEOTIDE SEQUENCE [LARGE SCALE GENOMIC DNA]</scope>
    <source>
        <strain evidence="1 2">MP06</strain>
    </source>
</reference>
<evidence type="ECO:0000313" key="2">
    <source>
        <dbReference type="Proteomes" id="UP000029995"/>
    </source>
</evidence>
<protein>
    <submittedName>
        <fullName evidence="1">Uncharacterized protein</fullName>
    </submittedName>
</protein>